<evidence type="ECO:0000256" key="6">
    <source>
        <dbReference type="ARBA" id="ARBA00012032"/>
    </source>
</evidence>
<dbReference type="InterPro" id="IPR036589">
    <property type="entry name" value="HCY_dom_sf"/>
</dbReference>
<evidence type="ECO:0000313" key="24">
    <source>
        <dbReference type="EMBL" id="NYB74755.1"/>
    </source>
</evidence>
<dbReference type="InterPro" id="IPR017215">
    <property type="entry name" value="MetH_bac"/>
</dbReference>
<dbReference type="PROSITE" id="PS50970">
    <property type="entry name" value="HCY"/>
    <property type="match status" value="1"/>
</dbReference>
<keyword evidence="16" id="KW-0170">Cobalt</keyword>
<dbReference type="InterPro" id="IPR006158">
    <property type="entry name" value="Cobalamin-bd"/>
</dbReference>
<dbReference type="Pfam" id="PF02574">
    <property type="entry name" value="S-methyl_trans"/>
    <property type="match status" value="1"/>
</dbReference>
<feature type="domain" description="Pterin-binding" evidence="21">
    <location>
        <begin position="297"/>
        <end position="541"/>
    </location>
</feature>
<dbReference type="GO" id="GO:0050667">
    <property type="term" value="P:homocysteine metabolic process"/>
    <property type="evidence" value="ECO:0007669"/>
    <property type="project" value="TreeGrafter"/>
</dbReference>
<feature type="domain" description="B12-binding N-terminal" evidence="23">
    <location>
        <begin position="557"/>
        <end position="650"/>
    </location>
</feature>
<evidence type="ECO:0000256" key="14">
    <source>
        <dbReference type="ARBA" id="ARBA00022833"/>
    </source>
</evidence>
<evidence type="ECO:0000256" key="12">
    <source>
        <dbReference type="ARBA" id="ARBA00022691"/>
    </source>
</evidence>
<dbReference type="GO" id="GO:0005829">
    <property type="term" value="C:cytosol"/>
    <property type="evidence" value="ECO:0007669"/>
    <property type="project" value="TreeGrafter"/>
</dbReference>
<dbReference type="Pfam" id="PF02310">
    <property type="entry name" value="B12-binding"/>
    <property type="match status" value="1"/>
</dbReference>
<dbReference type="Gene3D" id="3.20.20.330">
    <property type="entry name" value="Homocysteine-binding-like domain"/>
    <property type="match status" value="1"/>
</dbReference>
<evidence type="ECO:0000256" key="2">
    <source>
        <dbReference type="ARBA" id="ARBA00001947"/>
    </source>
</evidence>
<evidence type="ECO:0000256" key="8">
    <source>
        <dbReference type="ARBA" id="ARBA00022603"/>
    </source>
</evidence>
<dbReference type="GO" id="GO:0046872">
    <property type="term" value="F:metal ion binding"/>
    <property type="evidence" value="ECO:0007669"/>
    <property type="project" value="UniProtKB-KW"/>
</dbReference>
<comment type="cofactor">
    <cofactor evidence="2 19">
        <name>Zn(2+)</name>
        <dbReference type="ChEBI" id="CHEBI:29105"/>
    </cofactor>
</comment>
<dbReference type="Gene3D" id="3.20.20.20">
    <property type="entry name" value="Dihydropteroate synthase-like"/>
    <property type="match status" value="1"/>
</dbReference>
<evidence type="ECO:0000256" key="18">
    <source>
        <dbReference type="ARBA" id="ARBA00031040"/>
    </source>
</evidence>
<keyword evidence="12" id="KW-0949">S-adenosyl-L-methionine</keyword>
<evidence type="ECO:0000256" key="7">
    <source>
        <dbReference type="ARBA" id="ARBA00013998"/>
    </source>
</evidence>
<dbReference type="AlphaFoldDB" id="A0A974GX65"/>
<dbReference type="InterPro" id="IPR003726">
    <property type="entry name" value="HCY_dom"/>
</dbReference>
<keyword evidence="9" id="KW-0028">Amino-acid biosynthesis</keyword>
<evidence type="ECO:0000256" key="9">
    <source>
        <dbReference type="ARBA" id="ARBA00022605"/>
    </source>
</evidence>
<dbReference type="InterPro" id="IPR036724">
    <property type="entry name" value="Cobalamin-bd_sf"/>
</dbReference>
<dbReference type="PANTHER" id="PTHR45833:SF1">
    <property type="entry name" value="METHIONINE SYNTHASE"/>
    <property type="match status" value="1"/>
</dbReference>
<evidence type="ECO:0000313" key="25">
    <source>
        <dbReference type="Proteomes" id="UP000611629"/>
    </source>
</evidence>
<evidence type="ECO:0000256" key="19">
    <source>
        <dbReference type="PROSITE-ProRule" id="PRU00333"/>
    </source>
</evidence>
<comment type="caution">
    <text evidence="24">The sequence shown here is derived from an EMBL/GenBank/DDBJ whole genome shotgun (WGS) entry which is preliminary data.</text>
</comment>
<accession>A0A974GX65</accession>
<dbReference type="Gene3D" id="1.10.1240.10">
    <property type="entry name" value="Methionine synthase domain"/>
    <property type="match status" value="1"/>
</dbReference>
<protein>
    <recommendedName>
        <fullName evidence="7">Methionine synthase</fullName>
        <ecNumber evidence="6">2.1.1.13</ecNumber>
    </recommendedName>
    <alternativeName>
        <fullName evidence="18">5-methyltetrahydrofolate--homocysteine methyltransferase</fullName>
    </alternativeName>
</protein>
<feature type="binding site" evidence="19">
    <location>
        <position position="254"/>
    </location>
    <ligand>
        <name>Zn(2+)</name>
        <dbReference type="ChEBI" id="CHEBI:29105"/>
    </ligand>
</feature>
<reference evidence="24" key="1">
    <citation type="submission" date="2020-07" db="EMBL/GenBank/DDBJ databases">
        <title>Genomic analysis of a strain of Sedimentibacter Hydroxybenzoicus DSM7310.</title>
        <authorList>
            <person name="Ma S."/>
        </authorList>
    </citation>
    <scope>NUCLEOTIDE SEQUENCE</scope>
    <source>
        <strain evidence="24">DSM 7310</strain>
    </source>
</reference>
<dbReference type="SUPFAM" id="SSF52242">
    <property type="entry name" value="Cobalamin (vitamin B12)-binding domain"/>
    <property type="match status" value="1"/>
</dbReference>
<dbReference type="GO" id="GO:0031419">
    <property type="term" value="F:cobalamin binding"/>
    <property type="evidence" value="ECO:0007669"/>
    <property type="project" value="UniProtKB-KW"/>
</dbReference>
<dbReference type="GO" id="GO:0046653">
    <property type="term" value="P:tetrahydrofolate metabolic process"/>
    <property type="evidence" value="ECO:0007669"/>
    <property type="project" value="TreeGrafter"/>
</dbReference>
<comment type="pathway">
    <text evidence="4">Amino-acid biosynthesis; L-methionine biosynthesis via de novo pathway; L-methionine from L-homocysteine (MetH route): step 1/1.</text>
</comment>
<dbReference type="EC" id="2.1.1.13" evidence="6"/>
<dbReference type="InterPro" id="IPR036594">
    <property type="entry name" value="Meth_synthase_dom"/>
</dbReference>
<comment type="cofactor">
    <cofactor evidence="3">
        <name>methylcob(III)alamin</name>
        <dbReference type="ChEBI" id="CHEBI:28115"/>
    </cofactor>
</comment>
<dbReference type="GO" id="GO:0008705">
    <property type="term" value="F:methionine synthase activity"/>
    <property type="evidence" value="ECO:0007669"/>
    <property type="project" value="UniProtKB-EC"/>
</dbReference>
<dbReference type="PROSITE" id="PS51332">
    <property type="entry name" value="B12_BINDING"/>
    <property type="match status" value="1"/>
</dbReference>
<organism evidence="24 25">
    <name type="scientific">Sedimentibacter hydroxybenzoicus DSM 7310</name>
    <dbReference type="NCBI Taxonomy" id="1123245"/>
    <lineage>
        <taxon>Bacteria</taxon>
        <taxon>Bacillati</taxon>
        <taxon>Bacillota</taxon>
        <taxon>Tissierellia</taxon>
        <taxon>Sedimentibacter</taxon>
    </lineage>
</organism>
<evidence type="ECO:0000256" key="13">
    <source>
        <dbReference type="ARBA" id="ARBA00022723"/>
    </source>
</evidence>
<dbReference type="NCBIfam" id="NF005719">
    <property type="entry name" value="PRK07535.1"/>
    <property type="match status" value="1"/>
</dbReference>
<keyword evidence="8 19" id="KW-0489">Methyltransferase</keyword>
<evidence type="ECO:0000259" key="22">
    <source>
        <dbReference type="PROSITE" id="PS51332"/>
    </source>
</evidence>
<dbReference type="Proteomes" id="UP000611629">
    <property type="component" value="Unassembled WGS sequence"/>
</dbReference>
<dbReference type="EMBL" id="JACBNQ010000013">
    <property type="protein sequence ID" value="NYB74755.1"/>
    <property type="molecule type" value="Genomic_DNA"/>
</dbReference>
<comment type="catalytic activity">
    <reaction evidence="1">
        <text>(6S)-5-methyl-5,6,7,8-tetrahydrofolate + L-homocysteine = (6S)-5,6,7,8-tetrahydrofolate + L-methionine</text>
        <dbReference type="Rhea" id="RHEA:11172"/>
        <dbReference type="ChEBI" id="CHEBI:18608"/>
        <dbReference type="ChEBI" id="CHEBI:57453"/>
        <dbReference type="ChEBI" id="CHEBI:57844"/>
        <dbReference type="ChEBI" id="CHEBI:58199"/>
        <dbReference type="EC" id="2.1.1.13"/>
    </reaction>
</comment>
<feature type="domain" description="B12-binding" evidence="22">
    <location>
        <begin position="652"/>
        <end position="776"/>
    </location>
</feature>
<dbReference type="SUPFAM" id="SSF82282">
    <property type="entry name" value="Homocysteine S-methyltransferase"/>
    <property type="match status" value="1"/>
</dbReference>
<comment type="similarity">
    <text evidence="5">Belongs to the vitamin-B12 dependent methionine synthase family.</text>
</comment>
<evidence type="ECO:0000256" key="3">
    <source>
        <dbReference type="ARBA" id="ARBA00001956"/>
    </source>
</evidence>
<keyword evidence="25" id="KW-1185">Reference proteome</keyword>
<dbReference type="PROSITE" id="PS51337">
    <property type="entry name" value="B12_BINDING_NTER"/>
    <property type="match status" value="1"/>
</dbReference>
<evidence type="ECO:0000256" key="17">
    <source>
        <dbReference type="ARBA" id="ARBA00025552"/>
    </source>
</evidence>
<evidence type="ECO:0000256" key="10">
    <source>
        <dbReference type="ARBA" id="ARBA00022628"/>
    </source>
</evidence>
<dbReference type="SMART" id="SM01018">
    <property type="entry name" value="B12-binding_2"/>
    <property type="match status" value="1"/>
</dbReference>
<comment type="function">
    <text evidence="17">Catalyzes the transfer of a methyl group from methyl-cobalamin to homocysteine, yielding enzyme-bound cob(I)alamin and methionine. Subsequently, remethylates the cofactor using methyltetrahydrofolate.</text>
</comment>
<keyword evidence="11 19" id="KW-0808">Transferase</keyword>
<evidence type="ECO:0000256" key="5">
    <source>
        <dbReference type="ARBA" id="ARBA00010398"/>
    </source>
</evidence>
<dbReference type="InterPro" id="IPR003759">
    <property type="entry name" value="Cbl-bd_cap"/>
</dbReference>
<feature type="domain" description="Hcy-binding" evidence="20">
    <location>
        <begin position="1"/>
        <end position="268"/>
    </location>
</feature>
<evidence type="ECO:0000256" key="4">
    <source>
        <dbReference type="ARBA" id="ARBA00005178"/>
    </source>
</evidence>
<dbReference type="GO" id="GO:0032259">
    <property type="term" value="P:methylation"/>
    <property type="evidence" value="ECO:0007669"/>
    <property type="project" value="UniProtKB-KW"/>
</dbReference>
<name>A0A974GX65_SEDHY</name>
<feature type="binding site" evidence="19">
    <location>
        <position position="188"/>
    </location>
    <ligand>
        <name>Zn(2+)</name>
        <dbReference type="ChEBI" id="CHEBI:29105"/>
    </ligand>
</feature>
<evidence type="ECO:0000256" key="16">
    <source>
        <dbReference type="ARBA" id="ARBA00023285"/>
    </source>
</evidence>
<gene>
    <name evidence="24" type="ORF">HZF24_11470</name>
</gene>
<dbReference type="Pfam" id="PF02607">
    <property type="entry name" value="B12-binding_2"/>
    <property type="match status" value="1"/>
</dbReference>
<dbReference type="CDD" id="cd02070">
    <property type="entry name" value="corrinoid_protein_B12-BD"/>
    <property type="match status" value="1"/>
</dbReference>
<evidence type="ECO:0000259" key="23">
    <source>
        <dbReference type="PROSITE" id="PS51337"/>
    </source>
</evidence>
<keyword evidence="10" id="KW-0846">Cobalamin</keyword>
<dbReference type="PANTHER" id="PTHR45833">
    <property type="entry name" value="METHIONINE SYNTHASE"/>
    <property type="match status" value="1"/>
</dbReference>
<dbReference type="Gene3D" id="3.40.50.280">
    <property type="entry name" value="Cobalamin-binding domain"/>
    <property type="match status" value="1"/>
</dbReference>
<evidence type="ECO:0000256" key="1">
    <source>
        <dbReference type="ARBA" id="ARBA00001700"/>
    </source>
</evidence>
<proteinExistence type="inferred from homology"/>
<evidence type="ECO:0000259" key="20">
    <source>
        <dbReference type="PROSITE" id="PS50970"/>
    </source>
</evidence>
<evidence type="ECO:0000256" key="15">
    <source>
        <dbReference type="ARBA" id="ARBA00023167"/>
    </source>
</evidence>
<dbReference type="InterPro" id="IPR000489">
    <property type="entry name" value="Pterin-binding_dom"/>
</dbReference>
<dbReference type="InterPro" id="IPR011005">
    <property type="entry name" value="Dihydropteroate_synth-like_sf"/>
</dbReference>
<dbReference type="SUPFAM" id="SSF51717">
    <property type="entry name" value="Dihydropteroate synthetase-like"/>
    <property type="match status" value="1"/>
</dbReference>
<evidence type="ECO:0000259" key="21">
    <source>
        <dbReference type="PROSITE" id="PS50972"/>
    </source>
</evidence>
<dbReference type="Pfam" id="PF00809">
    <property type="entry name" value="Pterin_bind"/>
    <property type="match status" value="1"/>
</dbReference>
<dbReference type="PROSITE" id="PS50972">
    <property type="entry name" value="PTERIN_BINDING"/>
    <property type="match status" value="1"/>
</dbReference>
<evidence type="ECO:0000256" key="11">
    <source>
        <dbReference type="ARBA" id="ARBA00022679"/>
    </source>
</evidence>
<dbReference type="PIRSF" id="PIRSF037472">
    <property type="entry name" value="DHPS_mtfrase"/>
    <property type="match status" value="1"/>
</dbReference>
<keyword evidence="15" id="KW-0486">Methionine biosynthesis</keyword>
<dbReference type="SUPFAM" id="SSF47644">
    <property type="entry name" value="Methionine synthase domain"/>
    <property type="match status" value="1"/>
</dbReference>
<keyword evidence="14 19" id="KW-0862">Zinc</keyword>
<sequence length="776" mass="84967">MGTMLQKSGLKTGELPEILNISEPEVIYDIHKEYLNAGANIVTTNTFGANRLKLKNSSYTTEEVIAAAVKIARQATEGLKEKYIALDIGPIGTLLSPLGTLSFNEAYDIFKEQIVSGVKAGANIILIETMTDIYELKAAILAAKENYALPVFCTMSFQNNGRTFTGTDTATFVAVAEGLGVDVLGVNCSLGPKELQATVDELLKYSSIPVMVQANAGLPKYINNTTYYDIDPEEYSREIRIMAEKGVVIFGGCCGTTPEYIKSLSNALNGLNPLKIIKKHFTTATSSSKTVFFGEEVKIIGERINPTGKKRLKEALRENNLDYVIREAISQQDSGSEILDINVGLPDINEKEMMIRAITEVQSVVSLPLQIDSSNIDVLNAAARIYNGKPIINSVNGKKESMEKVFPIIKKYGCLVVALTLDEDGIPTTSAKRLEIASTIIESAKSYGIPEENILIDPLVLTASADQAAVMETLKAIPLIKSKYNVKIVLGTSNVSFGLPNRKLLNTTYLAMALAYGLDAPITDSTNEALMDVIRSFKVLANQDKDSRNYIHTYGNIVAESTVLSSNDDLKDIIIKGLKDEAKKVSLKLLEQYNPIEIVNEFMIPALDIVGEKYEKQEIFLPQLIRSAETSKTAFEAIKEKSITENREIIAGDKILLATVKGDIHDIGKNIVKLILENYGYKIIDLGKDVSTEKIVEAVHKENIDLVGLSALMTTTVKNMEDTIKILKNDFPNIKIMVGGAVLTPDYAYKIGADFYSKDAKEAINIAKTAFKEDGI</sequence>
<dbReference type="InterPro" id="IPR050554">
    <property type="entry name" value="Met_Synthase/Corrinoid"/>
</dbReference>
<keyword evidence="13 19" id="KW-0479">Metal-binding</keyword>
<feature type="binding site" evidence="19">
    <location>
        <position position="253"/>
    </location>
    <ligand>
        <name>Zn(2+)</name>
        <dbReference type="ChEBI" id="CHEBI:29105"/>
    </ligand>
</feature>